<dbReference type="AlphaFoldDB" id="A0AA39SK86"/>
<comment type="caution">
    <text evidence="3">The sequence shown here is derived from an EMBL/GenBank/DDBJ whole genome shotgun (WGS) entry which is preliminary data.</text>
</comment>
<dbReference type="InterPro" id="IPR029466">
    <property type="entry name" value="NAM-associated_C"/>
</dbReference>
<protein>
    <recommendedName>
        <fullName evidence="2">No apical meristem-associated C-terminal domain-containing protein</fullName>
    </recommendedName>
</protein>
<keyword evidence="4" id="KW-1185">Reference proteome</keyword>
<organism evidence="3 4">
    <name type="scientific">Acer saccharum</name>
    <name type="common">Sugar maple</name>
    <dbReference type="NCBI Taxonomy" id="4024"/>
    <lineage>
        <taxon>Eukaryota</taxon>
        <taxon>Viridiplantae</taxon>
        <taxon>Streptophyta</taxon>
        <taxon>Embryophyta</taxon>
        <taxon>Tracheophyta</taxon>
        <taxon>Spermatophyta</taxon>
        <taxon>Magnoliopsida</taxon>
        <taxon>eudicotyledons</taxon>
        <taxon>Gunneridae</taxon>
        <taxon>Pentapetalae</taxon>
        <taxon>rosids</taxon>
        <taxon>malvids</taxon>
        <taxon>Sapindales</taxon>
        <taxon>Sapindaceae</taxon>
        <taxon>Hippocastanoideae</taxon>
        <taxon>Acereae</taxon>
        <taxon>Acer</taxon>
    </lineage>
</organism>
<evidence type="ECO:0000259" key="2">
    <source>
        <dbReference type="Pfam" id="PF14303"/>
    </source>
</evidence>
<gene>
    <name evidence="3" type="ORF">LWI29_035858</name>
</gene>
<accession>A0AA39SK86</accession>
<feature type="compositionally biased region" description="Polar residues" evidence="1">
    <location>
        <begin position="36"/>
        <end position="49"/>
    </location>
</feature>
<proteinExistence type="predicted"/>
<evidence type="ECO:0000313" key="4">
    <source>
        <dbReference type="Proteomes" id="UP001168877"/>
    </source>
</evidence>
<name>A0AA39SK86_ACESA</name>
<feature type="compositionally biased region" description="Polar residues" evidence="1">
    <location>
        <begin position="64"/>
        <end position="82"/>
    </location>
</feature>
<dbReference type="EMBL" id="JAUESC010000380">
    <property type="protein sequence ID" value="KAK0593389.1"/>
    <property type="molecule type" value="Genomic_DNA"/>
</dbReference>
<evidence type="ECO:0000256" key="1">
    <source>
        <dbReference type="SAM" id="MobiDB-lite"/>
    </source>
</evidence>
<feature type="region of interest" description="Disordered" evidence="1">
    <location>
        <begin position="124"/>
        <end position="148"/>
    </location>
</feature>
<feature type="compositionally biased region" description="Low complexity" evidence="1">
    <location>
        <begin position="173"/>
        <end position="192"/>
    </location>
</feature>
<dbReference type="Pfam" id="PF14303">
    <property type="entry name" value="NAM-associated"/>
    <property type="match status" value="1"/>
</dbReference>
<feature type="domain" description="No apical meristem-associated C-terminal" evidence="2">
    <location>
        <begin position="14"/>
        <end position="158"/>
    </location>
</feature>
<reference evidence="3" key="1">
    <citation type="journal article" date="2022" name="Plant J.">
        <title>Strategies of tolerance reflected in two North American maple genomes.</title>
        <authorList>
            <person name="McEvoy S.L."/>
            <person name="Sezen U.U."/>
            <person name="Trouern-Trend A."/>
            <person name="McMahon S.M."/>
            <person name="Schaberg P.G."/>
            <person name="Yang J."/>
            <person name="Wegrzyn J.L."/>
            <person name="Swenson N.G."/>
        </authorList>
    </citation>
    <scope>NUCLEOTIDE SEQUENCE</scope>
    <source>
        <strain evidence="3">NS2018</strain>
    </source>
</reference>
<reference evidence="3" key="2">
    <citation type="submission" date="2023-06" db="EMBL/GenBank/DDBJ databases">
        <authorList>
            <person name="Swenson N.G."/>
            <person name="Wegrzyn J.L."/>
            <person name="Mcevoy S.L."/>
        </authorList>
    </citation>
    <scope>NUCLEOTIDE SEQUENCE</scope>
    <source>
        <strain evidence="3">NS2018</strain>
        <tissue evidence="3">Leaf</tissue>
    </source>
</reference>
<feature type="compositionally biased region" description="Acidic residues" evidence="1">
    <location>
        <begin position="52"/>
        <end position="63"/>
    </location>
</feature>
<feature type="compositionally biased region" description="Basic and acidic residues" evidence="1">
    <location>
        <begin position="124"/>
        <end position="143"/>
    </location>
</feature>
<dbReference type="Proteomes" id="UP001168877">
    <property type="component" value="Unassembled WGS sequence"/>
</dbReference>
<feature type="region of interest" description="Disordered" evidence="1">
    <location>
        <begin position="36"/>
        <end position="90"/>
    </location>
</feature>
<sequence length="231" mass="26252">MQMIGVYQSRNKGKGFDFNHVWPLLQQNIKWNASVPTSATDTETDANQSEHNEDESIPLDSDNDPPTFQPLSTTRSRPQGRNATKKAKHGSAIQEALLGEIQKQNEILKQQTEMISGYRAQLEEKERKKSEKKALKEEREIMSHDPSTMPEGIVKDYWVQRINEVMEKRRARNNSSNSGYNPSSSGYNSSNSNYSPSMETGYYLQALDFRLRPTANLNYACSSNYVCSSNL</sequence>
<feature type="region of interest" description="Disordered" evidence="1">
    <location>
        <begin position="169"/>
        <end position="192"/>
    </location>
</feature>
<evidence type="ECO:0000313" key="3">
    <source>
        <dbReference type="EMBL" id="KAK0593389.1"/>
    </source>
</evidence>